<gene>
    <name evidence="2" type="ORF">S03H2_22809</name>
</gene>
<keyword evidence="1" id="KW-1133">Transmembrane helix</keyword>
<protein>
    <submittedName>
        <fullName evidence="2">Uncharacterized protein</fullName>
    </submittedName>
</protein>
<keyword evidence="1" id="KW-0812">Transmembrane</keyword>
<accession>X1F542</accession>
<proteinExistence type="predicted"/>
<reference evidence="2" key="1">
    <citation type="journal article" date="2014" name="Front. Microbiol.">
        <title>High frequency of phylogenetically diverse reductive dehalogenase-homologous genes in deep subseafloor sedimentary metagenomes.</title>
        <authorList>
            <person name="Kawai M."/>
            <person name="Futagami T."/>
            <person name="Toyoda A."/>
            <person name="Takaki Y."/>
            <person name="Nishi S."/>
            <person name="Hori S."/>
            <person name="Arai W."/>
            <person name="Tsubouchi T."/>
            <person name="Morono Y."/>
            <person name="Uchiyama I."/>
            <person name="Ito T."/>
            <person name="Fujiyama A."/>
            <person name="Inagaki F."/>
            <person name="Takami H."/>
        </authorList>
    </citation>
    <scope>NUCLEOTIDE SEQUENCE</scope>
    <source>
        <strain evidence="2">Expedition CK06-06</strain>
    </source>
</reference>
<dbReference type="EMBL" id="BARU01012346">
    <property type="protein sequence ID" value="GAH40047.1"/>
    <property type="molecule type" value="Genomic_DNA"/>
</dbReference>
<feature type="non-terminal residue" evidence="2">
    <location>
        <position position="185"/>
    </location>
</feature>
<organism evidence="2">
    <name type="scientific">marine sediment metagenome</name>
    <dbReference type="NCBI Taxonomy" id="412755"/>
    <lineage>
        <taxon>unclassified sequences</taxon>
        <taxon>metagenomes</taxon>
        <taxon>ecological metagenomes</taxon>
    </lineage>
</organism>
<feature type="transmembrane region" description="Helical" evidence="1">
    <location>
        <begin position="137"/>
        <end position="157"/>
    </location>
</feature>
<sequence>METGFRNLTDKNIRLLQVISYISGMFTLFVAVTMIFGYFQLKAVKPLENPALVNLKEQFDKNPNSEDLKEQVRTLDLMARKAYFTSRWQIETGTYFLLAGSIVFVFCQQLISRTRKIRPDIPGEDPDMTRSKKFSRLYLGVSSLIVIATALLISFSMRKKLPDPLPVTEEVISEGISRTVQITGQ</sequence>
<dbReference type="AlphaFoldDB" id="X1F542"/>
<name>X1F542_9ZZZZ</name>
<evidence type="ECO:0000313" key="2">
    <source>
        <dbReference type="EMBL" id="GAH40047.1"/>
    </source>
</evidence>
<feature type="transmembrane region" description="Helical" evidence="1">
    <location>
        <begin position="21"/>
        <end position="41"/>
    </location>
</feature>
<feature type="transmembrane region" description="Helical" evidence="1">
    <location>
        <begin position="93"/>
        <end position="111"/>
    </location>
</feature>
<comment type="caution">
    <text evidence="2">The sequence shown here is derived from an EMBL/GenBank/DDBJ whole genome shotgun (WGS) entry which is preliminary data.</text>
</comment>
<keyword evidence="1" id="KW-0472">Membrane</keyword>
<evidence type="ECO:0000256" key="1">
    <source>
        <dbReference type="SAM" id="Phobius"/>
    </source>
</evidence>